<keyword evidence="2" id="KW-1133">Transmembrane helix</keyword>
<dbReference type="EMBL" id="BAAARE010000014">
    <property type="protein sequence ID" value="GAA2492246.1"/>
    <property type="molecule type" value="Genomic_DNA"/>
</dbReference>
<dbReference type="Proteomes" id="UP001500730">
    <property type="component" value="Unassembled WGS sequence"/>
</dbReference>
<accession>A0ABP5Z9K7</accession>
<feature type="domain" description="DUF1707" evidence="3">
    <location>
        <begin position="7"/>
        <end position="59"/>
    </location>
</feature>
<evidence type="ECO:0000313" key="4">
    <source>
        <dbReference type="EMBL" id="GAA2492246.1"/>
    </source>
</evidence>
<comment type="caution">
    <text evidence="4">The sequence shown here is derived from an EMBL/GenBank/DDBJ whole genome shotgun (WGS) entry which is preliminary data.</text>
</comment>
<protein>
    <recommendedName>
        <fullName evidence="3">DUF1707 domain-containing protein</fullName>
    </recommendedName>
</protein>
<keyword evidence="2" id="KW-0472">Membrane</keyword>
<evidence type="ECO:0000256" key="1">
    <source>
        <dbReference type="SAM" id="MobiDB-lite"/>
    </source>
</evidence>
<keyword evidence="5" id="KW-1185">Reference proteome</keyword>
<dbReference type="Pfam" id="PF08044">
    <property type="entry name" value="DUF1707"/>
    <property type="match status" value="1"/>
</dbReference>
<organism evidence="4 5">
    <name type="scientific">Terrabacter carboxydivorans</name>
    <dbReference type="NCBI Taxonomy" id="619730"/>
    <lineage>
        <taxon>Bacteria</taxon>
        <taxon>Bacillati</taxon>
        <taxon>Actinomycetota</taxon>
        <taxon>Actinomycetes</taxon>
        <taxon>Micrococcales</taxon>
        <taxon>Intrasporangiaceae</taxon>
        <taxon>Terrabacter</taxon>
    </lineage>
</organism>
<dbReference type="InterPro" id="IPR012551">
    <property type="entry name" value="DUF1707_SHOCT-like"/>
</dbReference>
<evidence type="ECO:0000313" key="5">
    <source>
        <dbReference type="Proteomes" id="UP001500730"/>
    </source>
</evidence>
<feature type="transmembrane region" description="Helical" evidence="2">
    <location>
        <begin position="99"/>
        <end position="124"/>
    </location>
</feature>
<keyword evidence="2" id="KW-0812">Transmembrane</keyword>
<gene>
    <name evidence="4" type="ORF">GCM10009858_32850</name>
</gene>
<name>A0ABP5Z9K7_9MICO</name>
<sequence length="129" mass="13921">MEDDGDIRIGSAEREEALSALADHHAAGRLDANDYEDRRGRATDAVVRRDLTSLFTDLPEPRPTLRPAALSGTGPAQPPARGRSAQSKLGRTLVSLSPFIAVAAFFITKSWLSFLLIPIIAIVARALDE</sequence>
<dbReference type="RefSeq" id="WP_344256089.1">
    <property type="nucleotide sequence ID" value="NZ_BAAARE010000014.1"/>
</dbReference>
<evidence type="ECO:0000259" key="3">
    <source>
        <dbReference type="Pfam" id="PF08044"/>
    </source>
</evidence>
<reference evidence="5" key="1">
    <citation type="journal article" date="2019" name="Int. J. Syst. Evol. Microbiol.">
        <title>The Global Catalogue of Microorganisms (GCM) 10K type strain sequencing project: providing services to taxonomists for standard genome sequencing and annotation.</title>
        <authorList>
            <consortium name="The Broad Institute Genomics Platform"/>
            <consortium name="The Broad Institute Genome Sequencing Center for Infectious Disease"/>
            <person name="Wu L."/>
            <person name="Ma J."/>
        </authorList>
    </citation>
    <scope>NUCLEOTIDE SEQUENCE [LARGE SCALE GENOMIC DNA]</scope>
    <source>
        <strain evidence="5">JCM 16259</strain>
    </source>
</reference>
<feature type="region of interest" description="Disordered" evidence="1">
    <location>
        <begin position="58"/>
        <end position="87"/>
    </location>
</feature>
<proteinExistence type="predicted"/>
<evidence type="ECO:0000256" key="2">
    <source>
        <dbReference type="SAM" id="Phobius"/>
    </source>
</evidence>